<comment type="catalytic activity">
    <reaction evidence="6">
        <text>glucuronate acceptor + UDP-alpha-D-glucuronate = acceptor beta-D-glucuronoside + UDP + H(+)</text>
        <dbReference type="Rhea" id="RHEA:21032"/>
        <dbReference type="ChEBI" id="CHEBI:15378"/>
        <dbReference type="ChEBI" id="CHEBI:58052"/>
        <dbReference type="ChEBI" id="CHEBI:58223"/>
        <dbReference type="ChEBI" id="CHEBI:132367"/>
        <dbReference type="ChEBI" id="CHEBI:132368"/>
        <dbReference type="EC" id="2.4.1.17"/>
    </reaction>
</comment>
<comment type="similarity">
    <text evidence="1">Belongs to the UDP-glycosyltransferase family.</text>
</comment>
<keyword evidence="5" id="KW-0732">Signal</keyword>
<gene>
    <name evidence="7" type="ORF">OESDEN_20756</name>
</gene>
<dbReference type="GO" id="GO:0015020">
    <property type="term" value="F:glucuronosyltransferase activity"/>
    <property type="evidence" value="ECO:0007669"/>
    <property type="project" value="UniProtKB-EC"/>
</dbReference>
<organism evidence="7 8">
    <name type="scientific">Oesophagostomum dentatum</name>
    <name type="common">Nodular worm</name>
    <dbReference type="NCBI Taxonomy" id="61180"/>
    <lineage>
        <taxon>Eukaryota</taxon>
        <taxon>Metazoa</taxon>
        <taxon>Ecdysozoa</taxon>
        <taxon>Nematoda</taxon>
        <taxon>Chromadorea</taxon>
        <taxon>Rhabditida</taxon>
        <taxon>Rhabditina</taxon>
        <taxon>Rhabditomorpha</taxon>
        <taxon>Strongyloidea</taxon>
        <taxon>Strongylidae</taxon>
        <taxon>Oesophagostomum</taxon>
    </lineage>
</organism>
<evidence type="ECO:0000313" key="7">
    <source>
        <dbReference type="EMBL" id="KHJ79592.1"/>
    </source>
</evidence>
<keyword evidence="8" id="KW-1185">Reference proteome</keyword>
<sequence length="317" mass="35989">MPVIDYEQQNKTGLRITKKIIMIPPDPRVGKMKEYEKGMINDIWNMELSIFELTRANANFSDMFAFQCERTISDDALLNRLRAEKFDLGIAKVLSICGLGVIEAANIPASIAAISTVYLEFISGIVGEPNNPSYIPGHMSSTGDHMSFMDRIRNTIETTLGPQFYLNAYRKEIQAIRSKMGPDFKGYEQLINDASFIITNANPYLDYPRPTLPKTVTIGGITVRPNEEGYKLPKKWDTILSERKTTVLISFGSVMKAVFMPEEYMQTLLNVFKSMPDTTFIMKYEEEGARWVILKYPKEVLGSSSFKSFTREKAISF</sequence>
<dbReference type="OrthoDB" id="5835829at2759"/>
<dbReference type="InterPro" id="IPR002213">
    <property type="entry name" value="UDP_glucos_trans"/>
</dbReference>
<evidence type="ECO:0000256" key="2">
    <source>
        <dbReference type="ARBA" id="ARBA00012544"/>
    </source>
</evidence>
<reference evidence="7 8" key="1">
    <citation type="submission" date="2014-03" db="EMBL/GenBank/DDBJ databases">
        <title>Draft genome of the hookworm Oesophagostomum dentatum.</title>
        <authorList>
            <person name="Mitreva M."/>
        </authorList>
    </citation>
    <scope>NUCLEOTIDE SEQUENCE [LARGE SCALE GENOMIC DNA]</scope>
    <source>
        <strain evidence="7 8">OD-Hann</strain>
    </source>
</reference>
<dbReference type="Proteomes" id="UP000053660">
    <property type="component" value="Unassembled WGS sequence"/>
</dbReference>
<dbReference type="Pfam" id="PF00201">
    <property type="entry name" value="UDPGT"/>
    <property type="match status" value="1"/>
</dbReference>
<protein>
    <recommendedName>
        <fullName evidence="2">glucuronosyltransferase</fullName>
        <ecNumber evidence="2">2.4.1.17</ecNumber>
    </recommendedName>
</protein>
<keyword evidence="3" id="KW-0328">Glycosyltransferase</keyword>
<evidence type="ECO:0000256" key="4">
    <source>
        <dbReference type="ARBA" id="ARBA00022679"/>
    </source>
</evidence>
<dbReference type="InterPro" id="IPR050271">
    <property type="entry name" value="UDP-glycosyltransferase"/>
</dbReference>
<proteinExistence type="inferred from homology"/>
<dbReference type="AlphaFoldDB" id="A0A0B1S7W8"/>
<evidence type="ECO:0000256" key="1">
    <source>
        <dbReference type="ARBA" id="ARBA00009995"/>
    </source>
</evidence>
<dbReference type="EC" id="2.4.1.17" evidence="2"/>
<dbReference type="EMBL" id="KN604244">
    <property type="protein sequence ID" value="KHJ79592.1"/>
    <property type="molecule type" value="Genomic_DNA"/>
</dbReference>
<evidence type="ECO:0000313" key="8">
    <source>
        <dbReference type="Proteomes" id="UP000053660"/>
    </source>
</evidence>
<evidence type="ECO:0000256" key="6">
    <source>
        <dbReference type="ARBA" id="ARBA00047475"/>
    </source>
</evidence>
<keyword evidence="4" id="KW-0808">Transferase</keyword>
<dbReference type="SUPFAM" id="SSF53756">
    <property type="entry name" value="UDP-Glycosyltransferase/glycogen phosphorylase"/>
    <property type="match status" value="1"/>
</dbReference>
<dbReference type="PANTHER" id="PTHR48043">
    <property type="entry name" value="EG:EG0003.4 PROTEIN-RELATED"/>
    <property type="match status" value="1"/>
</dbReference>
<dbReference type="PANTHER" id="PTHR48043:SF73">
    <property type="entry name" value="UDP-GLUCURONOSYLTRANSFERASE"/>
    <property type="match status" value="1"/>
</dbReference>
<evidence type="ECO:0000256" key="3">
    <source>
        <dbReference type="ARBA" id="ARBA00022676"/>
    </source>
</evidence>
<dbReference type="Gene3D" id="3.40.50.2000">
    <property type="entry name" value="Glycogen Phosphorylase B"/>
    <property type="match status" value="2"/>
</dbReference>
<evidence type="ECO:0000256" key="5">
    <source>
        <dbReference type="ARBA" id="ARBA00022729"/>
    </source>
</evidence>
<accession>A0A0B1S7W8</accession>
<name>A0A0B1S7W8_OESDE</name>